<feature type="transmembrane region" description="Helical" evidence="1">
    <location>
        <begin position="314"/>
        <end position="336"/>
    </location>
</feature>
<dbReference type="PANTHER" id="PTHR37813:SF1">
    <property type="entry name" value="FELS-2 PROPHAGE PROTEIN"/>
    <property type="match status" value="1"/>
</dbReference>
<dbReference type="EMBL" id="JAJATZ010000003">
    <property type="protein sequence ID" value="MCB5199019.1"/>
    <property type="molecule type" value="Genomic_DNA"/>
</dbReference>
<dbReference type="RefSeq" id="WP_226747849.1">
    <property type="nucleotide sequence ID" value="NZ_JAJATZ010000003.1"/>
</dbReference>
<protein>
    <submittedName>
        <fullName evidence="2">Uncharacterized protein</fullName>
    </submittedName>
</protein>
<evidence type="ECO:0000313" key="2">
    <source>
        <dbReference type="EMBL" id="MCB5199019.1"/>
    </source>
</evidence>
<keyword evidence="3" id="KW-1185">Reference proteome</keyword>
<proteinExistence type="predicted"/>
<sequence>MLDQLRFSITADQRTAAAMAQVRSQLTGVKGVLADVRDYANRAGRTMRNIGVGMTAGVTAPMGLMAKQSIQLYDTQIKAQAAVEQVVASTGGAAGKTADELFRAASGLQAMTTYGDEDILQNVTAPLLTFTQVSGDVFDRAQANVLDMATLMKMDLKSASVLVGKALNDPVAGLSALSRTGVQFSEDQKNVIKSLVETGDVAAAQSLILSELETQFGGQAAAAARTPLGQWSQLSNAIGDVKEQLGEQIVPFLTPLVETVKSAVDWFGQLDPEVKKNIVIFGGLAAAAGPVLLVLGTMTMGLGGLVSGLSAMGAVLMANPIFAAIGLIAGGAYLIWRNWEPISAFFVNLWGQISSGAAAGWDMIKSIFLNYTAAGLIYQHWDGISSWFSARWDEVRAGVSVGWSTIAGIFKAQFTPAVMIYSVWAGLPDWFNSQFPLVSQAFQDGWTAIKAEVATWPAAMIQSGRDIIQGLIDGINEKYDAAVARVRSIGSDMIGGIKDILSIRSPSREFHQIGADTMAGLGLGISDNAAIALDPLKDVGDQLKDVGSQAGQIDGMGGQLFASLTEGAEGFRSALSQVLGQLAQMTLTTLGTNLFSSAGIGSAVSGLLGIGAVGSPVLGLPSFAGGGYTGGGARSGGMDGKGGFMAMLHPNETVIDHTRNAPNAQGVVTLRLMVPDGITLEQVDQRAAGIAVEVVRENNARMADSRARSR</sequence>
<dbReference type="PANTHER" id="PTHR37813">
    <property type="entry name" value="FELS-2 PROPHAGE PROTEIN"/>
    <property type="match status" value="1"/>
</dbReference>
<feature type="transmembrane region" description="Helical" evidence="1">
    <location>
        <begin position="278"/>
        <end position="302"/>
    </location>
</feature>
<reference evidence="2" key="1">
    <citation type="submission" date="2021-10" db="EMBL/GenBank/DDBJ databases">
        <title>Loktanella gaetbuli sp. nov., isolated from a tidal flat.</title>
        <authorList>
            <person name="Park S."/>
            <person name="Yoon J.-H."/>
        </authorList>
    </citation>
    <scope>NUCLEOTIDE SEQUENCE</scope>
    <source>
        <strain evidence="2">TSTF-M6</strain>
    </source>
</reference>
<keyword evidence="1" id="KW-0812">Transmembrane</keyword>
<keyword evidence="1" id="KW-0472">Membrane</keyword>
<evidence type="ECO:0000313" key="3">
    <source>
        <dbReference type="Proteomes" id="UP001138961"/>
    </source>
</evidence>
<name>A0ABS8BTW7_9RHOB</name>
<comment type="caution">
    <text evidence="2">The sequence shown here is derived from an EMBL/GenBank/DDBJ whole genome shotgun (WGS) entry which is preliminary data.</text>
</comment>
<evidence type="ECO:0000256" key="1">
    <source>
        <dbReference type="SAM" id="Phobius"/>
    </source>
</evidence>
<keyword evidence="1" id="KW-1133">Transmembrane helix</keyword>
<gene>
    <name evidence="2" type="ORF">LGQ03_07185</name>
</gene>
<dbReference type="Proteomes" id="UP001138961">
    <property type="component" value="Unassembled WGS sequence"/>
</dbReference>
<organism evidence="2 3">
    <name type="scientific">Loktanella gaetbuli</name>
    <dbReference type="NCBI Taxonomy" id="2881335"/>
    <lineage>
        <taxon>Bacteria</taxon>
        <taxon>Pseudomonadati</taxon>
        <taxon>Pseudomonadota</taxon>
        <taxon>Alphaproteobacteria</taxon>
        <taxon>Rhodobacterales</taxon>
        <taxon>Roseobacteraceae</taxon>
        <taxon>Loktanella</taxon>
    </lineage>
</organism>
<accession>A0ABS8BTW7</accession>